<dbReference type="InterPro" id="IPR007889">
    <property type="entry name" value="HTH_Psq"/>
</dbReference>
<organism evidence="2 3">
    <name type="scientific">Gemmobacter caeni</name>
    <dbReference type="NCBI Taxonomy" id="589035"/>
    <lineage>
        <taxon>Bacteria</taxon>
        <taxon>Pseudomonadati</taxon>
        <taxon>Pseudomonadota</taxon>
        <taxon>Alphaproteobacteria</taxon>
        <taxon>Rhodobacterales</taxon>
        <taxon>Paracoccaceae</taxon>
        <taxon>Gemmobacter</taxon>
    </lineage>
</organism>
<dbReference type="EMBL" id="QBKP01000035">
    <property type="protein sequence ID" value="PTX40344.1"/>
    <property type="molecule type" value="Genomic_DNA"/>
</dbReference>
<evidence type="ECO:0000313" key="2">
    <source>
        <dbReference type="EMBL" id="PTX40344.1"/>
    </source>
</evidence>
<proteinExistence type="predicted"/>
<feature type="domain" description="HTH psq-type" evidence="1">
    <location>
        <begin position="91"/>
        <end position="123"/>
    </location>
</feature>
<dbReference type="Proteomes" id="UP000244224">
    <property type="component" value="Unassembled WGS sequence"/>
</dbReference>
<reference evidence="2 3" key="1">
    <citation type="submission" date="2018-04" db="EMBL/GenBank/DDBJ databases">
        <title>Genomic Encyclopedia of Archaeal and Bacterial Type Strains, Phase II (KMG-II): from individual species to whole genera.</title>
        <authorList>
            <person name="Goeker M."/>
        </authorList>
    </citation>
    <scope>NUCLEOTIDE SEQUENCE [LARGE SCALE GENOMIC DNA]</scope>
    <source>
        <strain evidence="2 3">DSM 21823</strain>
    </source>
</reference>
<dbReference type="AlphaFoldDB" id="A0A2T6A946"/>
<evidence type="ECO:0000259" key="1">
    <source>
        <dbReference type="Pfam" id="PF04218"/>
    </source>
</evidence>
<dbReference type="RefSeq" id="WP_242013920.1">
    <property type="nucleotide sequence ID" value="NZ_QBKP01000035.1"/>
</dbReference>
<dbReference type="Pfam" id="PF04218">
    <property type="entry name" value="CENP-B_N"/>
    <property type="match status" value="1"/>
</dbReference>
<dbReference type="InterPro" id="IPR009057">
    <property type="entry name" value="Homeodomain-like_sf"/>
</dbReference>
<protein>
    <submittedName>
        <fullName evidence="2">CENP-B-like protein</fullName>
    </submittedName>
</protein>
<keyword evidence="3" id="KW-1185">Reference proteome</keyword>
<gene>
    <name evidence="2" type="ORF">C8N34_13521</name>
</gene>
<dbReference type="SUPFAM" id="SSF46689">
    <property type="entry name" value="Homeodomain-like"/>
    <property type="match status" value="1"/>
</dbReference>
<sequence>MTGDMEWENGFSAPRAPAHVQPYVDVLGEKGAMAFLLEFGGAEVYLPASPRSRSLIVQRLGQDRTLALAQALSRMMSSGQKLRVPTAKPWLAVCMRHEGMTTADIARRLHVTDTTVRGWFRRKGRRRPPPKFDPRQLKLF</sequence>
<evidence type="ECO:0000313" key="3">
    <source>
        <dbReference type="Proteomes" id="UP000244224"/>
    </source>
</evidence>
<comment type="caution">
    <text evidence="2">The sequence shown here is derived from an EMBL/GenBank/DDBJ whole genome shotgun (WGS) entry which is preliminary data.</text>
</comment>
<accession>A0A2T6A946</accession>
<name>A0A2T6A946_9RHOB</name>